<protein>
    <submittedName>
        <fullName evidence="1">Uncharacterized protein</fullName>
    </submittedName>
</protein>
<evidence type="ECO:0000313" key="2">
    <source>
        <dbReference type="Proteomes" id="UP000232453"/>
    </source>
</evidence>
<proteinExistence type="predicted"/>
<dbReference type="EMBL" id="PHUJ01000003">
    <property type="protein sequence ID" value="PKB32189.1"/>
    <property type="molecule type" value="Genomic_DNA"/>
</dbReference>
<reference evidence="1 2" key="1">
    <citation type="submission" date="2017-11" db="EMBL/GenBank/DDBJ databases">
        <title>Sequencing the genomes of 1000 actinobacteria strains.</title>
        <authorList>
            <person name="Klenk H.-P."/>
        </authorList>
    </citation>
    <scope>NUCLEOTIDE SEQUENCE [LARGE SCALE GENOMIC DNA]</scope>
    <source>
        <strain evidence="1 2">DSM 44104</strain>
    </source>
</reference>
<dbReference type="RefSeq" id="WP_100879448.1">
    <property type="nucleotide sequence ID" value="NZ_JBICSI010000006.1"/>
</dbReference>
<sequence>MSGRVPVVGGLAGGVGTTTVARALHGRDLGRVYGPDLLPDVVVTRDTVAGLAAAALVAPAPGPGAPVLVLHPGTADPDGIDADAAGPGWAAVVALPAVPGWARSADPWSDAAGVLTRPGPSAAVRRYADAIGRIVTALTTSGRLDRPLTPAGVGGLRPLRGVLAVPTGPVR</sequence>
<organism evidence="1 2">
    <name type="scientific">Pseudonocardia alni</name>
    <name type="common">Amycolata alni</name>
    <dbReference type="NCBI Taxonomy" id="33907"/>
    <lineage>
        <taxon>Bacteria</taxon>
        <taxon>Bacillati</taxon>
        <taxon>Actinomycetota</taxon>
        <taxon>Actinomycetes</taxon>
        <taxon>Pseudonocardiales</taxon>
        <taxon>Pseudonocardiaceae</taxon>
        <taxon>Pseudonocardia</taxon>
    </lineage>
</organism>
<dbReference type="AlphaFoldDB" id="A0AA44URH2"/>
<comment type="caution">
    <text evidence="1">The sequence shown here is derived from an EMBL/GenBank/DDBJ whole genome shotgun (WGS) entry which is preliminary data.</text>
</comment>
<dbReference type="Proteomes" id="UP000232453">
    <property type="component" value="Unassembled WGS sequence"/>
</dbReference>
<accession>A0AA44URH2</accession>
<name>A0AA44URH2_PSEA5</name>
<gene>
    <name evidence="1" type="ORF">ATL51_3910</name>
</gene>
<evidence type="ECO:0000313" key="1">
    <source>
        <dbReference type="EMBL" id="PKB32189.1"/>
    </source>
</evidence>